<protein>
    <submittedName>
        <fullName evidence="1">Uncharacterized protein</fullName>
    </submittedName>
</protein>
<gene>
    <name evidence="1" type="ORF">CEXT_632731</name>
</gene>
<keyword evidence="2" id="KW-1185">Reference proteome</keyword>
<evidence type="ECO:0000313" key="2">
    <source>
        <dbReference type="Proteomes" id="UP001054945"/>
    </source>
</evidence>
<dbReference type="Proteomes" id="UP001054945">
    <property type="component" value="Unassembled WGS sequence"/>
</dbReference>
<organism evidence="1 2">
    <name type="scientific">Caerostris extrusa</name>
    <name type="common">Bark spider</name>
    <name type="synonym">Caerostris bankana</name>
    <dbReference type="NCBI Taxonomy" id="172846"/>
    <lineage>
        <taxon>Eukaryota</taxon>
        <taxon>Metazoa</taxon>
        <taxon>Ecdysozoa</taxon>
        <taxon>Arthropoda</taxon>
        <taxon>Chelicerata</taxon>
        <taxon>Arachnida</taxon>
        <taxon>Araneae</taxon>
        <taxon>Araneomorphae</taxon>
        <taxon>Entelegynae</taxon>
        <taxon>Araneoidea</taxon>
        <taxon>Araneidae</taxon>
        <taxon>Caerostris</taxon>
    </lineage>
</organism>
<dbReference type="AlphaFoldDB" id="A0AAV4MEU7"/>
<sequence length="104" mass="11851">MPQCKIDGLLGILHTSRLQLQSKRISLLQHFFPSVLAQKKSSRIREVIPENFSVIGFGLFSSQRENRLMNGRIGMPPLILSSGKWRERRSHVRRPKVGSLEGSK</sequence>
<comment type="caution">
    <text evidence="1">The sequence shown here is derived from an EMBL/GenBank/DDBJ whole genome shotgun (WGS) entry which is preliminary data.</text>
</comment>
<accession>A0AAV4MEU7</accession>
<proteinExistence type="predicted"/>
<name>A0AAV4MEU7_CAEEX</name>
<evidence type="ECO:0000313" key="1">
    <source>
        <dbReference type="EMBL" id="GIX70974.1"/>
    </source>
</evidence>
<dbReference type="EMBL" id="BPLR01002177">
    <property type="protein sequence ID" value="GIX70974.1"/>
    <property type="molecule type" value="Genomic_DNA"/>
</dbReference>
<reference evidence="1 2" key="1">
    <citation type="submission" date="2021-06" db="EMBL/GenBank/DDBJ databases">
        <title>Caerostris extrusa draft genome.</title>
        <authorList>
            <person name="Kono N."/>
            <person name="Arakawa K."/>
        </authorList>
    </citation>
    <scope>NUCLEOTIDE SEQUENCE [LARGE SCALE GENOMIC DNA]</scope>
</reference>